<reference evidence="4" key="1">
    <citation type="submission" date="2020-05" db="EMBL/GenBank/DDBJ databases">
        <authorList>
            <person name="Chiriac C."/>
            <person name="Salcher M."/>
            <person name="Ghai R."/>
            <person name="Kavagutti S V."/>
        </authorList>
    </citation>
    <scope>NUCLEOTIDE SEQUENCE</scope>
</reference>
<dbReference type="EMBL" id="CAEZSR010000308">
    <property type="protein sequence ID" value="CAB4599678.1"/>
    <property type="molecule type" value="Genomic_DNA"/>
</dbReference>
<sequence length="487" mass="52550">MRQQPWRSLVNHHRPVEVLRPDQVEEIHRASMRLLSDTGMRILSPEARAVLAAAGCSVDDLIVRFDPDLVETQVALAPGEFRLRARNPAKTLTIGGNHVAFTSVGGPAFCHDLDRGRRAGDQHQQGEYLRVIQQLDIIHQEGGGPFEALDLPPETRHLDLYLELIRLLDKSWQGIALGTERAADAIDMAAIAFGTDREGLAAEPVILAIVNTNTPLTLDVPMAEGLMELVGAGQAVCITPFTLAGAMAPATLAGALVLQNAEVLACTTLAQLVRPGAPLVYGSFTSNVDMRSGSPAFGTPEYTKAAQASGQLARRYGMPFRSSNTTASNAVDAQAAYESAMSLWGAVMGGANLVNHAAGWLEGGLTASFEKLVIDAEMLQMLAEYLQPITIDDDSLALDAIAEVGPGGHFFGSAHTMARYETAFYEPMVSDWSNYERWAERGEADATTRANAIWKQLLAEYERPPLDPAVDEALVEFVAHRKEALLG</sequence>
<evidence type="ECO:0000256" key="2">
    <source>
        <dbReference type="ARBA" id="ARBA00022603"/>
    </source>
</evidence>
<gene>
    <name evidence="4" type="ORF">UFOPK1493_04234</name>
</gene>
<dbReference type="AlphaFoldDB" id="A0A6J6GSK4"/>
<evidence type="ECO:0000313" key="4">
    <source>
        <dbReference type="EMBL" id="CAB4599678.1"/>
    </source>
</evidence>
<accession>A0A6J6GSK4</accession>
<dbReference type="InterPro" id="IPR038601">
    <property type="entry name" value="MttB-like_sf"/>
</dbReference>
<dbReference type="Gene3D" id="3.20.20.480">
    <property type="entry name" value="Trimethylamine methyltransferase-like"/>
    <property type="match status" value="1"/>
</dbReference>
<keyword evidence="2" id="KW-0489">Methyltransferase</keyword>
<dbReference type="GO" id="GO:0008168">
    <property type="term" value="F:methyltransferase activity"/>
    <property type="evidence" value="ECO:0007669"/>
    <property type="project" value="UniProtKB-KW"/>
</dbReference>
<name>A0A6J6GSK4_9ZZZZ</name>
<comment type="similarity">
    <text evidence="1">Belongs to the trimethylamine methyltransferase family.</text>
</comment>
<dbReference type="GO" id="GO:0015948">
    <property type="term" value="P:methanogenesis"/>
    <property type="evidence" value="ECO:0007669"/>
    <property type="project" value="InterPro"/>
</dbReference>
<keyword evidence="3" id="KW-0808">Transferase</keyword>
<dbReference type="Pfam" id="PF06253">
    <property type="entry name" value="MTTB"/>
    <property type="match status" value="1"/>
</dbReference>
<dbReference type="InterPro" id="IPR010426">
    <property type="entry name" value="MTTB_MeTrfase"/>
</dbReference>
<evidence type="ECO:0000256" key="1">
    <source>
        <dbReference type="ARBA" id="ARBA00007137"/>
    </source>
</evidence>
<organism evidence="4">
    <name type="scientific">freshwater metagenome</name>
    <dbReference type="NCBI Taxonomy" id="449393"/>
    <lineage>
        <taxon>unclassified sequences</taxon>
        <taxon>metagenomes</taxon>
        <taxon>ecological metagenomes</taxon>
    </lineage>
</organism>
<dbReference type="PIRSF" id="PIRSF037567">
    <property type="entry name" value="MTTB_MeTrfase"/>
    <property type="match status" value="1"/>
</dbReference>
<proteinExistence type="inferred from homology"/>
<dbReference type="GO" id="GO:0032259">
    <property type="term" value="P:methylation"/>
    <property type="evidence" value="ECO:0007669"/>
    <property type="project" value="UniProtKB-KW"/>
</dbReference>
<evidence type="ECO:0000256" key="3">
    <source>
        <dbReference type="ARBA" id="ARBA00022679"/>
    </source>
</evidence>
<protein>
    <submittedName>
        <fullName evidence="4">Unannotated protein</fullName>
    </submittedName>
</protein>